<name>A0ABV2M2X2_9FIRM</name>
<evidence type="ECO:0000313" key="2">
    <source>
        <dbReference type="Proteomes" id="UP001549106"/>
    </source>
</evidence>
<evidence type="ECO:0000313" key="1">
    <source>
        <dbReference type="EMBL" id="MET3750818.1"/>
    </source>
</evidence>
<proteinExistence type="predicted"/>
<protein>
    <submittedName>
        <fullName evidence="1">Uncharacterized protein</fullName>
    </submittedName>
</protein>
<dbReference type="RefSeq" id="WP_147599665.1">
    <property type="nucleotide sequence ID" value="NZ_JANJZT010000014.1"/>
</dbReference>
<gene>
    <name evidence="1" type="ORF">ABID24_002071</name>
</gene>
<reference evidence="1 2" key="1">
    <citation type="submission" date="2024-06" db="EMBL/GenBank/DDBJ databases">
        <title>Genomic Encyclopedia of Type Strains, Phase IV (KMG-IV): sequencing the most valuable type-strain genomes for metagenomic binning, comparative biology and taxonomic classification.</title>
        <authorList>
            <person name="Goeker M."/>
        </authorList>
    </citation>
    <scope>NUCLEOTIDE SEQUENCE [LARGE SCALE GENOMIC DNA]</scope>
    <source>
        <strain evidence="1 2">DSM 29492</strain>
    </source>
</reference>
<organism evidence="1 2">
    <name type="scientific">Blautia caecimuris</name>
    <dbReference type="NCBI Taxonomy" id="1796615"/>
    <lineage>
        <taxon>Bacteria</taxon>
        <taxon>Bacillati</taxon>
        <taxon>Bacillota</taxon>
        <taxon>Clostridia</taxon>
        <taxon>Lachnospirales</taxon>
        <taxon>Lachnospiraceae</taxon>
        <taxon>Blautia</taxon>
    </lineage>
</organism>
<comment type="caution">
    <text evidence="1">The sequence shown here is derived from an EMBL/GenBank/DDBJ whole genome shotgun (WGS) entry which is preliminary data.</text>
</comment>
<sequence>MSGKFPTTRIGDLELPRLVIGCNWVSGWSHRTPAKDNMILATHNNPESVSNIFKTFLNEDINAVLGLFGIDHDLIDAVHMSEAATGKKMTILDTVVINVDDNRAARKEAEKVIKESAKRGAKICLPIHSCVEQLINKNKGTIDRLPDYLYMIRENGMIPGLSAHMPEVIQYADENDYDVETYIQIFNCMGFLMQVEIESVAKIIHNARKPVLTIKPCAAGRTTPYVGLNFTYNTIREQDLVCIGCFTPEEALEDIEYARAAIERRLPQIGARQSPFNTSVVKGTVN</sequence>
<dbReference type="EMBL" id="JBEPMJ010000014">
    <property type="protein sequence ID" value="MET3750818.1"/>
    <property type="molecule type" value="Genomic_DNA"/>
</dbReference>
<accession>A0ABV2M2X2</accession>
<keyword evidence="2" id="KW-1185">Reference proteome</keyword>
<dbReference type="Proteomes" id="UP001549106">
    <property type="component" value="Unassembled WGS sequence"/>
</dbReference>